<dbReference type="Gene3D" id="3.30.450.20">
    <property type="entry name" value="PAS domain"/>
    <property type="match status" value="2"/>
</dbReference>
<dbReference type="Pfam" id="PF08448">
    <property type="entry name" value="PAS_4"/>
    <property type="match status" value="1"/>
</dbReference>
<dbReference type="InterPro" id="IPR001789">
    <property type="entry name" value="Sig_transdc_resp-reg_receiver"/>
</dbReference>
<dbReference type="Pfam" id="PF02518">
    <property type="entry name" value="HATPase_c"/>
    <property type="match status" value="1"/>
</dbReference>
<dbReference type="Pfam" id="PF00512">
    <property type="entry name" value="HisKA"/>
    <property type="match status" value="1"/>
</dbReference>
<dbReference type="SUPFAM" id="SSF52172">
    <property type="entry name" value="CheY-like"/>
    <property type="match status" value="1"/>
</dbReference>
<keyword evidence="10" id="KW-0843">Virulence</keyword>
<keyword evidence="8" id="KW-0067">ATP-binding</keyword>
<evidence type="ECO:0000259" key="16">
    <source>
        <dbReference type="PROSITE" id="PS50110"/>
    </source>
</evidence>
<feature type="domain" description="PAS" evidence="17">
    <location>
        <begin position="660"/>
        <end position="736"/>
    </location>
</feature>
<evidence type="ECO:0000256" key="6">
    <source>
        <dbReference type="ARBA" id="ARBA00022741"/>
    </source>
</evidence>
<evidence type="ECO:0000256" key="10">
    <source>
        <dbReference type="ARBA" id="ARBA00023026"/>
    </source>
</evidence>
<comment type="catalytic activity">
    <reaction evidence="1">
        <text>ATP + protein L-histidine = ADP + protein N-phospho-L-histidine.</text>
        <dbReference type="EC" id="2.7.13.3"/>
    </reaction>
</comment>
<dbReference type="PRINTS" id="PR00344">
    <property type="entry name" value="BCTRLSENSOR"/>
</dbReference>
<accession>A0A1T5JKW9</accession>
<dbReference type="InterPro" id="IPR036097">
    <property type="entry name" value="HisK_dim/P_sf"/>
</dbReference>
<dbReference type="FunFam" id="1.10.287.130:FF:000002">
    <property type="entry name" value="Two-component osmosensing histidine kinase"/>
    <property type="match status" value="1"/>
</dbReference>
<dbReference type="InterPro" id="IPR036890">
    <property type="entry name" value="HATPase_C_sf"/>
</dbReference>
<dbReference type="SUPFAM" id="SSF55874">
    <property type="entry name" value="ATPase domain of HSP90 chaperone/DNA topoisomerase II/histidine kinase"/>
    <property type="match status" value="1"/>
</dbReference>
<evidence type="ECO:0000256" key="2">
    <source>
        <dbReference type="ARBA" id="ARBA00004429"/>
    </source>
</evidence>
<dbReference type="CDD" id="cd01007">
    <property type="entry name" value="PBP2_BvgS_HisK_like"/>
    <property type="match status" value="1"/>
</dbReference>
<dbReference type="SMART" id="SM00062">
    <property type="entry name" value="PBPb"/>
    <property type="match status" value="2"/>
</dbReference>
<dbReference type="InterPro" id="IPR003594">
    <property type="entry name" value="HATPase_dom"/>
</dbReference>
<feature type="domain" description="Response regulatory" evidence="16">
    <location>
        <begin position="1166"/>
        <end position="1283"/>
    </location>
</feature>
<organism evidence="19 20">
    <name type="scientific">Pseudoxanthomonas indica</name>
    <dbReference type="NCBI Taxonomy" id="428993"/>
    <lineage>
        <taxon>Bacteria</taxon>
        <taxon>Pseudomonadati</taxon>
        <taxon>Pseudomonadota</taxon>
        <taxon>Gammaproteobacteria</taxon>
        <taxon>Lysobacterales</taxon>
        <taxon>Lysobacteraceae</taxon>
        <taxon>Pseudoxanthomonas</taxon>
    </lineage>
</organism>
<dbReference type="SUPFAM" id="SSF47384">
    <property type="entry name" value="Homodimeric domain of signal transducing histidine kinase"/>
    <property type="match status" value="1"/>
</dbReference>
<evidence type="ECO:0000256" key="14">
    <source>
        <dbReference type="SAM" id="Phobius"/>
    </source>
</evidence>
<evidence type="ECO:0000256" key="3">
    <source>
        <dbReference type="ARBA" id="ARBA00012438"/>
    </source>
</evidence>
<feature type="domain" description="PAS" evidence="17">
    <location>
        <begin position="531"/>
        <end position="579"/>
    </location>
</feature>
<evidence type="ECO:0000256" key="7">
    <source>
        <dbReference type="ARBA" id="ARBA00022777"/>
    </source>
</evidence>
<dbReference type="InterPro" id="IPR000700">
    <property type="entry name" value="PAS-assoc_C"/>
</dbReference>
<comment type="subcellular location">
    <subcellularLocation>
        <location evidence="2">Cell inner membrane</location>
        <topology evidence="2">Multi-pass membrane protein</topology>
    </subcellularLocation>
</comment>
<dbReference type="InterPro" id="IPR000014">
    <property type="entry name" value="PAS"/>
</dbReference>
<keyword evidence="14" id="KW-1133">Transmembrane helix</keyword>
<feature type="domain" description="PAC" evidence="18">
    <location>
        <begin position="606"/>
        <end position="659"/>
    </location>
</feature>
<feature type="domain" description="Histidine kinase" evidence="15">
    <location>
        <begin position="809"/>
        <end position="1030"/>
    </location>
</feature>
<dbReference type="GO" id="GO:0005524">
    <property type="term" value="F:ATP binding"/>
    <property type="evidence" value="ECO:0007669"/>
    <property type="project" value="UniProtKB-KW"/>
</dbReference>
<dbReference type="PROSITE" id="PS50110">
    <property type="entry name" value="RESPONSE_REGULATORY"/>
    <property type="match status" value="1"/>
</dbReference>
<evidence type="ECO:0000256" key="5">
    <source>
        <dbReference type="ARBA" id="ARBA00022679"/>
    </source>
</evidence>
<keyword evidence="7" id="KW-0418">Kinase</keyword>
<dbReference type="InterPro" id="IPR011006">
    <property type="entry name" value="CheY-like_superfamily"/>
</dbReference>
<evidence type="ECO:0000256" key="4">
    <source>
        <dbReference type="ARBA" id="ARBA00022553"/>
    </source>
</evidence>
<dbReference type="SUPFAM" id="SSF55785">
    <property type="entry name" value="PYP-like sensor domain (PAS domain)"/>
    <property type="match status" value="2"/>
</dbReference>
<dbReference type="CDD" id="cd17546">
    <property type="entry name" value="REC_hyHK_CKI1_RcsC-like"/>
    <property type="match status" value="1"/>
</dbReference>
<dbReference type="PANTHER" id="PTHR45339">
    <property type="entry name" value="HYBRID SIGNAL TRANSDUCTION HISTIDINE KINASE J"/>
    <property type="match status" value="1"/>
</dbReference>
<dbReference type="SMART" id="SM00448">
    <property type="entry name" value="REC"/>
    <property type="match status" value="1"/>
</dbReference>
<feature type="modified residue" description="4-aspartylphosphate" evidence="13">
    <location>
        <position position="1215"/>
    </location>
</feature>
<dbReference type="Gene3D" id="3.40.50.2300">
    <property type="match status" value="1"/>
</dbReference>
<evidence type="ECO:0000256" key="8">
    <source>
        <dbReference type="ARBA" id="ARBA00022840"/>
    </source>
</evidence>
<evidence type="ECO:0000259" key="17">
    <source>
        <dbReference type="PROSITE" id="PS50112"/>
    </source>
</evidence>
<dbReference type="InterPro" id="IPR005467">
    <property type="entry name" value="His_kinase_dom"/>
</dbReference>
<dbReference type="Gene3D" id="1.10.287.130">
    <property type="match status" value="1"/>
</dbReference>
<dbReference type="GO" id="GO:0005886">
    <property type="term" value="C:plasma membrane"/>
    <property type="evidence" value="ECO:0007669"/>
    <property type="project" value="UniProtKB-SubCell"/>
</dbReference>
<evidence type="ECO:0000259" key="18">
    <source>
        <dbReference type="PROSITE" id="PS50113"/>
    </source>
</evidence>
<evidence type="ECO:0000313" key="19">
    <source>
        <dbReference type="EMBL" id="SKC51878.1"/>
    </source>
</evidence>
<dbReference type="CDD" id="cd00130">
    <property type="entry name" value="PAS"/>
    <property type="match status" value="1"/>
</dbReference>
<dbReference type="InterPro" id="IPR004358">
    <property type="entry name" value="Sig_transdc_His_kin-like_C"/>
</dbReference>
<keyword evidence="14" id="KW-0812">Transmembrane</keyword>
<protein>
    <recommendedName>
        <fullName evidence="12">Sensory/regulatory protein RpfC</fullName>
        <ecNumber evidence="3">2.7.13.3</ecNumber>
    </recommendedName>
</protein>
<dbReference type="EMBL" id="FUZV01000001">
    <property type="protein sequence ID" value="SKC51878.1"/>
    <property type="molecule type" value="Genomic_DNA"/>
</dbReference>
<reference evidence="19 20" key="1">
    <citation type="submission" date="2017-02" db="EMBL/GenBank/DDBJ databases">
        <authorList>
            <person name="Peterson S.W."/>
        </authorList>
    </citation>
    <scope>NUCLEOTIDE SEQUENCE [LARGE SCALE GENOMIC DNA]</scope>
    <source>
        <strain evidence="19 20">P15</strain>
    </source>
</reference>
<dbReference type="NCBIfam" id="TIGR00229">
    <property type="entry name" value="sensory_box"/>
    <property type="match status" value="1"/>
</dbReference>
<name>A0A1T5JKW9_9GAMM</name>
<dbReference type="InterPro" id="IPR013656">
    <property type="entry name" value="PAS_4"/>
</dbReference>
<dbReference type="PANTHER" id="PTHR45339:SF1">
    <property type="entry name" value="HYBRID SIGNAL TRANSDUCTION HISTIDINE KINASE J"/>
    <property type="match status" value="1"/>
</dbReference>
<dbReference type="Proteomes" id="UP000190341">
    <property type="component" value="Unassembled WGS sequence"/>
</dbReference>
<dbReference type="STRING" id="428993.SAMN06296058_0863"/>
<dbReference type="PROSITE" id="PS50109">
    <property type="entry name" value="HIS_KIN"/>
    <property type="match status" value="1"/>
</dbReference>
<feature type="transmembrane region" description="Helical" evidence="14">
    <location>
        <begin position="492"/>
        <end position="512"/>
    </location>
</feature>
<dbReference type="PROSITE" id="PS50113">
    <property type="entry name" value="PAC"/>
    <property type="match status" value="1"/>
</dbReference>
<evidence type="ECO:0000259" key="15">
    <source>
        <dbReference type="PROSITE" id="PS50109"/>
    </source>
</evidence>
<keyword evidence="14" id="KW-0472">Membrane</keyword>
<dbReference type="Pfam" id="PF00072">
    <property type="entry name" value="Response_reg"/>
    <property type="match status" value="1"/>
</dbReference>
<gene>
    <name evidence="19" type="ORF">SAMN06296058_0863</name>
</gene>
<evidence type="ECO:0000256" key="13">
    <source>
        <dbReference type="PROSITE-ProRule" id="PRU00169"/>
    </source>
</evidence>
<dbReference type="InterPro" id="IPR001638">
    <property type="entry name" value="Solute-binding_3/MltF_N"/>
</dbReference>
<dbReference type="InterPro" id="IPR035965">
    <property type="entry name" value="PAS-like_dom_sf"/>
</dbReference>
<proteinExistence type="predicted"/>
<dbReference type="Gene3D" id="3.30.565.10">
    <property type="entry name" value="Histidine kinase-like ATPase, C-terminal domain"/>
    <property type="match status" value="1"/>
</dbReference>
<dbReference type="CDD" id="cd16922">
    <property type="entry name" value="HATPase_EvgS-ArcB-TorS-like"/>
    <property type="match status" value="1"/>
</dbReference>
<keyword evidence="5" id="KW-0808">Transferase</keyword>
<dbReference type="GO" id="GO:0000155">
    <property type="term" value="F:phosphorelay sensor kinase activity"/>
    <property type="evidence" value="ECO:0007669"/>
    <property type="project" value="InterPro"/>
</dbReference>
<dbReference type="InterPro" id="IPR003661">
    <property type="entry name" value="HisK_dim/P_dom"/>
</dbReference>
<evidence type="ECO:0000256" key="1">
    <source>
        <dbReference type="ARBA" id="ARBA00000085"/>
    </source>
</evidence>
<dbReference type="EC" id="2.7.13.3" evidence="3"/>
<evidence type="ECO:0000256" key="11">
    <source>
        <dbReference type="ARBA" id="ARBA00064003"/>
    </source>
</evidence>
<dbReference type="SMART" id="SM00388">
    <property type="entry name" value="HisKA"/>
    <property type="match status" value="1"/>
</dbReference>
<dbReference type="SMART" id="SM00091">
    <property type="entry name" value="PAS"/>
    <property type="match status" value="2"/>
</dbReference>
<dbReference type="Pfam" id="PF00497">
    <property type="entry name" value="SBP_bac_3"/>
    <property type="match status" value="2"/>
</dbReference>
<comment type="subunit">
    <text evidence="11">At low DSF concentrations, interacts with RpfF.</text>
</comment>
<dbReference type="CDD" id="cd00082">
    <property type="entry name" value="HisKA"/>
    <property type="match status" value="1"/>
</dbReference>
<keyword evidence="20" id="KW-1185">Reference proteome</keyword>
<evidence type="ECO:0000313" key="20">
    <source>
        <dbReference type="Proteomes" id="UP000190341"/>
    </source>
</evidence>
<keyword evidence="6" id="KW-0547">Nucleotide-binding</keyword>
<sequence length="1419" mass="157579">MLSRDEAEWRRSHPIIRVGVFAGDHMPFEAWRGGQPDGMAVDYARMLAGRAGMQLEFHPYANWNTASLGSDPAARFDLLLTQPVRPDRMGRFLMLRPYAFTAPAVIMRSSVRTKVGKVDLSRATIVVERRFSIQAREVQAELPEARLVFADQADDAMSMVASGAVDAYVVPTWVRARALVSRRPTPDLMLRGDIQLPVYGIAPAVRRDLPLLAQILKRSESSISVRELDELRARWGADDASRLAVSRKKFSKQESGVLQSLSVLRIGYEVDRYPYSFNNNVGQFDGIAADYLRILQTELDLKLQFVPAKDWTDLQRMVTAGRVDVIVAGTSNDFSPEVVRFSQPYEYFPEVIVTRLRGPAVVSATDLAGQVVAVRSETGVVELLRAQFEDSHIVPVPSNEAGLELVDQGRAAAFVGTLPAIDALIRNRYAGQLHIVGPAGFDQDLAFGVRTDYERLLPLFDDVLASMQERDKQAIRARWLTSQYQYGVSLRWVAAITAGAILVLGTILFAYFRLRSAVRAQQVAERGLANQLAFQQALLETIPYAVFVKDSEGKYLAVNRAYECQVGSPRSDLLGRTMVETRHLPLHDIDDLFAIENSVMAKGESIRRELRLPDATNGHLRTMILWMHPFRESMLHGVSLLGTLVDVTEIREAEARARTSEQRLTDITSAMPGTVFQIRQDHNQRVEFTYLAGDVEGLLGTHADRLLGDQAHFLAKVHEDDRPAFVEALYRSYHEMKPWGPLDMRFQVREDWRWLRAEGGQPRALPDYGVEWSGYWIDTTQAHLQAEALLVAKAQAEAAASAKSAFLATMSHEIRTPMAGVLGLVELMGRTPLDREQKQMLDMANDSAQAMLQILDDILDYSRIEAGRLSITHAAFDPRTLLDSVAGLFSAKVREKSLKLYLVSDWRVAGQLMGDSVRIRQILTNLISNAVKFTEQGSITVTMSLVDHKRTNQVISFAVEDTGIGIERESLKRLFQPFVQAEQSTTRRFGGTGLGLAISRRLASLMGGDLVLESTPHLGTRATFALSFEVAEPLLASDQTNGRLVWLGCGNPKRVPELSNSLSALGFTVIESIDGSCVGEFDDLALIVVDADVAEAYKVREANVPVILIDESLAGSQMEVTSDGVLLACNPVLWHVLGDACMTAMGRREVTVPMSAPLPDHGWKGMILVAEDHPTNRAVIARQLEAMGYDYSLVEDGQQALDAMAAIDFDLLITDCHMPYLDGYALTRRIRGRESREGHLPIIALSASALPEQVQRCVDAGMDAFLAKPVQFEQLKEKLEHFLPRSVGCYALFEQSVGAPPEAEDLDKPSQMMALSQASNPIAQLCRDFGSQKAGRDLARQLILTTHEDLKMLSALPFSAGQARRDLLHRIEGALRIVKLPEVEPMVPVLFQDSSAREDQIRKRLMRLEGFLSSYEADH</sequence>
<dbReference type="SUPFAM" id="SSF53850">
    <property type="entry name" value="Periplasmic binding protein-like II"/>
    <property type="match status" value="2"/>
</dbReference>
<dbReference type="FunFam" id="3.30.565.10:FF:000010">
    <property type="entry name" value="Sensor histidine kinase RcsC"/>
    <property type="match status" value="1"/>
</dbReference>
<keyword evidence="4 13" id="KW-0597">Phosphoprotein</keyword>
<evidence type="ECO:0000256" key="12">
    <source>
        <dbReference type="ARBA" id="ARBA00068150"/>
    </source>
</evidence>
<evidence type="ECO:0000256" key="9">
    <source>
        <dbReference type="ARBA" id="ARBA00023012"/>
    </source>
</evidence>
<keyword evidence="9" id="KW-0902">Two-component regulatory system</keyword>
<dbReference type="PROSITE" id="PS50112">
    <property type="entry name" value="PAS"/>
    <property type="match status" value="2"/>
</dbReference>
<dbReference type="SMART" id="SM00387">
    <property type="entry name" value="HATPase_c"/>
    <property type="match status" value="1"/>
</dbReference>
<dbReference type="Gene3D" id="3.40.190.10">
    <property type="entry name" value="Periplasmic binding protein-like II"/>
    <property type="match status" value="4"/>
</dbReference>